<dbReference type="Gene3D" id="3.30.565.10">
    <property type="entry name" value="Histidine kinase-like ATPase, C-terminal domain"/>
    <property type="match status" value="1"/>
</dbReference>
<keyword evidence="1" id="KW-0812">Transmembrane</keyword>
<dbReference type="InterPro" id="IPR010559">
    <property type="entry name" value="Sig_transdc_His_kin_internal"/>
</dbReference>
<feature type="transmembrane region" description="Helical" evidence="1">
    <location>
        <begin position="21"/>
        <end position="43"/>
    </location>
</feature>
<dbReference type="EMBL" id="RYYV01000007">
    <property type="protein sequence ID" value="RUL75386.1"/>
    <property type="molecule type" value="Genomic_DNA"/>
</dbReference>
<comment type="caution">
    <text evidence="3">The sequence shown here is derived from an EMBL/GenBank/DDBJ whole genome shotgun (WGS) entry which is preliminary data.</text>
</comment>
<feature type="transmembrane region" description="Helical" evidence="1">
    <location>
        <begin position="49"/>
        <end position="71"/>
    </location>
</feature>
<keyword evidence="3" id="KW-0808">Transferase</keyword>
<organism evidence="3 4">
    <name type="scientific">Dyella choica</name>
    <dbReference type="NCBI Taxonomy" id="1927959"/>
    <lineage>
        <taxon>Bacteria</taxon>
        <taxon>Pseudomonadati</taxon>
        <taxon>Pseudomonadota</taxon>
        <taxon>Gammaproteobacteria</taxon>
        <taxon>Lysobacterales</taxon>
        <taxon>Rhodanobacteraceae</taxon>
        <taxon>Dyella</taxon>
    </lineage>
</organism>
<evidence type="ECO:0000256" key="1">
    <source>
        <dbReference type="SAM" id="Phobius"/>
    </source>
</evidence>
<keyword evidence="3" id="KW-0418">Kinase</keyword>
<dbReference type="OrthoDB" id="2514702at2"/>
<name>A0A3S0SA02_9GAMM</name>
<evidence type="ECO:0000313" key="4">
    <source>
        <dbReference type="Proteomes" id="UP000274358"/>
    </source>
</evidence>
<dbReference type="SUPFAM" id="SSF55874">
    <property type="entry name" value="ATPase domain of HSP90 chaperone/DNA topoisomerase II/histidine kinase"/>
    <property type="match status" value="1"/>
</dbReference>
<accession>A0A3S0SA02</accession>
<reference evidence="3 4" key="1">
    <citation type="submission" date="2018-12" db="EMBL/GenBank/DDBJ databases">
        <title>Dyella dinghuensis sp. nov. DHOA06 and Dyella choica sp. nov. 4M-K27, isolated from forest soil.</title>
        <authorList>
            <person name="Qiu L.-H."/>
            <person name="Gao Z.-H."/>
        </authorList>
    </citation>
    <scope>NUCLEOTIDE SEQUENCE [LARGE SCALE GENOMIC DNA]</scope>
    <source>
        <strain evidence="3 4">4M-K27</strain>
    </source>
</reference>
<feature type="transmembrane region" description="Helical" evidence="1">
    <location>
        <begin position="83"/>
        <end position="107"/>
    </location>
</feature>
<dbReference type="PANTHER" id="PTHR34220">
    <property type="entry name" value="SENSOR HISTIDINE KINASE YPDA"/>
    <property type="match status" value="1"/>
</dbReference>
<proteinExistence type="predicted"/>
<dbReference type="Pfam" id="PF06580">
    <property type="entry name" value="His_kinase"/>
    <property type="match status" value="1"/>
</dbReference>
<dbReference type="GO" id="GO:0000155">
    <property type="term" value="F:phosphorelay sensor kinase activity"/>
    <property type="evidence" value="ECO:0007669"/>
    <property type="project" value="InterPro"/>
</dbReference>
<keyword evidence="1" id="KW-1133">Transmembrane helix</keyword>
<dbReference type="Proteomes" id="UP000274358">
    <property type="component" value="Unassembled WGS sequence"/>
</dbReference>
<keyword evidence="4" id="KW-1185">Reference proteome</keyword>
<evidence type="ECO:0000259" key="2">
    <source>
        <dbReference type="Pfam" id="PF06580"/>
    </source>
</evidence>
<feature type="domain" description="Signal transduction histidine kinase internal region" evidence="2">
    <location>
        <begin position="158"/>
        <end position="237"/>
    </location>
</feature>
<feature type="transmembrane region" description="Helical" evidence="1">
    <location>
        <begin position="127"/>
        <end position="146"/>
    </location>
</feature>
<dbReference type="RefSeq" id="WP_126684944.1">
    <property type="nucleotide sequence ID" value="NZ_RYYV01000007.1"/>
</dbReference>
<keyword evidence="1" id="KW-0472">Membrane</keyword>
<dbReference type="AlphaFoldDB" id="A0A3S0SA02"/>
<evidence type="ECO:0000313" key="3">
    <source>
        <dbReference type="EMBL" id="RUL75386.1"/>
    </source>
</evidence>
<gene>
    <name evidence="3" type="ORF">EKH80_11750</name>
</gene>
<protein>
    <submittedName>
        <fullName evidence="3">Sensor histidine kinase</fullName>
    </submittedName>
</protein>
<dbReference type="PANTHER" id="PTHR34220:SF7">
    <property type="entry name" value="SENSOR HISTIDINE KINASE YPDA"/>
    <property type="match status" value="1"/>
</dbReference>
<dbReference type="GO" id="GO:0016020">
    <property type="term" value="C:membrane"/>
    <property type="evidence" value="ECO:0007669"/>
    <property type="project" value="InterPro"/>
</dbReference>
<dbReference type="InterPro" id="IPR050640">
    <property type="entry name" value="Bact_2-comp_sensor_kinase"/>
</dbReference>
<sequence>MPGTTTKPSSAPRGPLPDFCSLPVISALLVVGALCVTLAWLAPQSTRGWRGYSVGMLFVEWVAMVTGVALCKLRPWLLRLPGLLPYAGVWLVMVSLVVLGSLLAQWMDHMLQMQLVPDGSSTFVRDNALIAALLGAAMLRYFYVLAEWQARLAAVAHAKVEALQARIRPHFLFNSMNTVAALVRVDPEAAERTVEDLSELFRAALGQDDAHSGTLGEELKLVDRYLDIEQLRLGERLRVRREIDQLPQDASMPVLLLQPLVENAVRHGVQPLREGGEVILRGTREGAMMRIEIDNPLAESPTAGGSGHGLNNVRQRVTYHFGPRASMEAGPQGSRFVVKLHLPIEMRHARTDR</sequence>
<dbReference type="InterPro" id="IPR036890">
    <property type="entry name" value="HATPase_C_sf"/>
</dbReference>